<name>A0A0D1JXW3_9MYCO</name>
<dbReference type="PATRIC" id="fig|280871.6.peg.1557"/>
<evidence type="ECO:0000256" key="1">
    <source>
        <dbReference type="SAM" id="Phobius"/>
    </source>
</evidence>
<evidence type="ECO:0000313" key="2">
    <source>
        <dbReference type="EMBL" id="KIU17479.1"/>
    </source>
</evidence>
<proteinExistence type="predicted"/>
<dbReference type="AlphaFoldDB" id="A0A0D1JXW3"/>
<dbReference type="EMBL" id="JXST01000008">
    <property type="protein sequence ID" value="KIU17479.1"/>
    <property type="molecule type" value="Genomic_DNA"/>
</dbReference>
<keyword evidence="1" id="KW-0472">Membrane</keyword>
<keyword evidence="1" id="KW-1133">Transmembrane helix</keyword>
<feature type="transmembrane region" description="Helical" evidence="1">
    <location>
        <begin position="103"/>
        <end position="128"/>
    </location>
</feature>
<comment type="caution">
    <text evidence="2">The sequence shown here is derived from an EMBL/GenBank/DDBJ whole genome shotgun (WGS) entry which is preliminary data.</text>
</comment>
<accession>A0A0D1JXW3</accession>
<dbReference type="RefSeq" id="WP_043985169.1">
    <property type="nucleotide sequence ID" value="NZ_JXST01000008.1"/>
</dbReference>
<protein>
    <submittedName>
        <fullName evidence="2">Uncharacterized protein</fullName>
    </submittedName>
</protein>
<feature type="transmembrane region" description="Helical" evidence="1">
    <location>
        <begin position="69"/>
        <end position="91"/>
    </location>
</feature>
<dbReference type="Proteomes" id="UP000032221">
    <property type="component" value="Unassembled WGS sequence"/>
</dbReference>
<keyword evidence="1" id="KW-0812">Transmembrane</keyword>
<reference evidence="2 3" key="1">
    <citation type="submission" date="2015-01" db="EMBL/GenBank/DDBJ databases">
        <title>Genome sequence of Mycobacterium llatzerense and Mycobacterium immunogenum recovered from brain abscess.</title>
        <authorList>
            <person name="Greninger A.L."/>
            <person name="Langelier C."/>
            <person name="Cunningham G."/>
            <person name="Chiu C.Y."/>
            <person name="Miller S."/>
        </authorList>
    </citation>
    <scope>NUCLEOTIDE SEQUENCE [LARGE SCALE GENOMIC DNA]</scope>
    <source>
        <strain evidence="2 3">CLUC14</strain>
    </source>
</reference>
<evidence type="ECO:0000313" key="3">
    <source>
        <dbReference type="Proteomes" id="UP000032221"/>
    </source>
</evidence>
<feature type="transmembrane region" description="Helical" evidence="1">
    <location>
        <begin position="20"/>
        <end position="39"/>
    </location>
</feature>
<sequence length="147" mass="15333">MTDNMMHAISPPRLRGPRWLMLAGLAVLMIDLGLTTWGIHRDSQWNATVVGLCKSGYFPSHLPPLPENGWIGVVTLCSIGPAAVITLVGAIQQGQRSHNVRGIVTALVAAAVATLVASGPLMFGLLMIEPRTAGTGTDGSGLPCPEG</sequence>
<keyword evidence="3" id="KW-1185">Reference proteome</keyword>
<gene>
    <name evidence="2" type="ORF">TL10_07525</name>
</gene>
<organism evidence="2 3">
    <name type="scientific">Mycolicibacterium llatzerense</name>
    <dbReference type="NCBI Taxonomy" id="280871"/>
    <lineage>
        <taxon>Bacteria</taxon>
        <taxon>Bacillati</taxon>
        <taxon>Actinomycetota</taxon>
        <taxon>Actinomycetes</taxon>
        <taxon>Mycobacteriales</taxon>
        <taxon>Mycobacteriaceae</taxon>
        <taxon>Mycolicibacterium</taxon>
    </lineage>
</organism>